<dbReference type="PRINTS" id="PR00032">
    <property type="entry name" value="HTHARAC"/>
</dbReference>
<gene>
    <name evidence="5" type="primary">lacR</name>
    <name evidence="5" type="ORF">CLPA_c05860</name>
    <name evidence="6" type="ORF">CP6013_02562</name>
</gene>
<dbReference type="InterPro" id="IPR009057">
    <property type="entry name" value="Homeodomain-like_sf"/>
</dbReference>
<evidence type="ECO:0000313" key="6">
    <source>
        <dbReference type="EMBL" id="KRU13314.1"/>
    </source>
</evidence>
<dbReference type="GeneID" id="93072812"/>
<dbReference type="AlphaFoldDB" id="A0A0H3IYS5"/>
<dbReference type="PROSITE" id="PS00041">
    <property type="entry name" value="HTH_ARAC_FAMILY_1"/>
    <property type="match status" value="1"/>
</dbReference>
<dbReference type="RefSeq" id="WP_004455301.1">
    <property type="nucleotide sequence ID" value="NZ_ANZB01000001.1"/>
</dbReference>
<dbReference type="Gene3D" id="1.10.10.60">
    <property type="entry name" value="Homeodomain-like"/>
    <property type="match status" value="2"/>
</dbReference>
<accession>A0A0H3IYS5</accession>
<dbReference type="PANTHER" id="PTHR43280">
    <property type="entry name" value="ARAC-FAMILY TRANSCRIPTIONAL REGULATOR"/>
    <property type="match status" value="1"/>
</dbReference>
<evidence type="ECO:0000256" key="1">
    <source>
        <dbReference type="ARBA" id="ARBA00023015"/>
    </source>
</evidence>
<dbReference type="InterPro" id="IPR018060">
    <property type="entry name" value="HTH_AraC"/>
</dbReference>
<feature type="domain" description="HTH araC/xylS-type" evidence="4">
    <location>
        <begin position="49"/>
        <end position="147"/>
    </location>
</feature>
<reference evidence="5 8" key="1">
    <citation type="journal article" date="2015" name="Genome Announc.">
        <title>Complete Genome Sequence of the Nitrogen-Fixing and Solvent-Producing Clostridium pasteurianum DSM 525.</title>
        <authorList>
            <person name="Poehlein A."/>
            <person name="Grosse-Honebrink A."/>
            <person name="Zhang Y."/>
            <person name="Minton N.P."/>
            <person name="Daniel R."/>
        </authorList>
    </citation>
    <scope>NUCLEOTIDE SEQUENCE [LARGE SCALE GENOMIC DNA]</scope>
    <source>
        <strain evidence="5">DSM 525</strain>
        <strain evidence="8">DSM 525 / ATCC 6013</strain>
    </source>
</reference>
<organism evidence="5 8">
    <name type="scientific">Clostridium pasteurianum DSM 525 = ATCC 6013</name>
    <dbReference type="NCBI Taxonomy" id="1262449"/>
    <lineage>
        <taxon>Bacteria</taxon>
        <taxon>Bacillati</taxon>
        <taxon>Bacillota</taxon>
        <taxon>Clostridia</taxon>
        <taxon>Eubacteriales</taxon>
        <taxon>Clostridiaceae</taxon>
        <taxon>Clostridium</taxon>
    </lineage>
</organism>
<name>A0A0H3IYS5_CLOPA</name>
<dbReference type="eggNOG" id="COG2207">
    <property type="taxonomic scope" value="Bacteria"/>
</dbReference>
<keyword evidence="2" id="KW-0238">DNA-binding</keyword>
<keyword evidence="1" id="KW-0805">Transcription regulation</keyword>
<proteinExistence type="predicted"/>
<dbReference type="EMBL" id="JPGY02000001">
    <property type="protein sequence ID" value="KRU13314.1"/>
    <property type="molecule type" value="Genomic_DNA"/>
</dbReference>
<dbReference type="PROSITE" id="PS01124">
    <property type="entry name" value="HTH_ARAC_FAMILY_2"/>
    <property type="match status" value="1"/>
</dbReference>
<reference evidence="6" key="2">
    <citation type="submission" date="2015-10" db="EMBL/GenBank/DDBJ databases">
        <title>Improved Draft Genome Sequence of Clostridium pasteurianum Strain ATCC 6013 (DSM 525) Using a Hybrid Next-Generation Sequencing Approach.</title>
        <authorList>
            <person name="Pyne M.E."/>
            <person name="Utturkar S.M."/>
            <person name="Brown S.D."/>
            <person name="Moo-Young M."/>
            <person name="Chung D.A."/>
            <person name="Chou P.C."/>
        </authorList>
    </citation>
    <scope>NUCLEOTIDE SEQUENCE</scope>
    <source>
        <strain evidence="6">ATCC 6013</strain>
    </source>
</reference>
<dbReference type="Proteomes" id="UP000028042">
    <property type="component" value="Unassembled WGS sequence"/>
</dbReference>
<reference evidence="6 7" key="3">
    <citation type="journal article" name="Genome Announc.">
        <title>Improved Draft Genome Sequence of Clostridium pasteurianum Strain ATCC 6013 (DSM 525) Using a Hybrid Next-Generation Sequencing Approach.</title>
        <authorList>
            <person name="Pyne M.E."/>
            <person name="Utturkar S."/>
            <person name="Brown S.D."/>
            <person name="Moo-Young M."/>
            <person name="Chung D.A."/>
            <person name="Chou C.P."/>
        </authorList>
    </citation>
    <scope>NUCLEOTIDE SEQUENCE [LARGE SCALE GENOMIC DNA]</scope>
    <source>
        <strain evidence="6 7">ATCC 6013</strain>
    </source>
</reference>
<evidence type="ECO:0000256" key="2">
    <source>
        <dbReference type="ARBA" id="ARBA00023125"/>
    </source>
</evidence>
<dbReference type="EMBL" id="CP009268">
    <property type="protein sequence ID" value="AJA50674.1"/>
    <property type="molecule type" value="Genomic_DNA"/>
</dbReference>
<dbReference type="Proteomes" id="UP000030905">
    <property type="component" value="Chromosome"/>
</dbReference>
<dbReference type="KEGG" id="cpat:CLPA_c05860"/>
<evidence type="ECO:0000313" key="8">
    <source>
        <dbReference type="Proteomes" id="UP000030905"/>
    </source>
</evidence>
<evidence type="ECO:0000259" key="4">
    <source>
        <dbReference type="PROSITE" id="PS01124"/>
    </source>
</evidence>
<evidence type="ECO:0000313" key="7">
    <source>
        <dbReference type="Proteomes" id="UP000028042"/>
    </source>
</evidence>
<dbReference type="GO" id="GO:0043565">
    <property type="term" value="F:sequence-specific DNA binding"/>
    <property type="evidence" value="ECO:0007669"/>
    <property type="project" value="InterPro"/>
</dbReference>
<dbReference type="InterPro" id="IPR020449">
    <property type="entry name" value="Tscrpt_reg_AraC-type_HTH"/>
</dbReference>
<dbReference type="PANTHER" id="PTHR43280:SF2">
    <property type="entry name" value="HTH-TYPE TRANSCRIPTIONAL REGULATOR EXSA"/>
    <property type="match status" value="1"/>
</dbReference>
<protein>
    <submittedName>
        <fullName evidence="5">Lactose operon transcription activator</fullName>
    </submittedName>
    <submittedName>
        <fullName evidence="6">Transcriptional regulator with only HTH domain, AraC family</fullName>
    </submittedName>
</protein>
<dbReference type="InterPro" id="IPR018062">
    <property type="entry name" value="HTH_AraC-typ_CS"/>
</dbReference>
<keyword evidence="8" id="KW-1185">Reference proteome</keyword>
<dbReference type="SUPFAM" id="SSF46689">
    <property type="entry name" value="Homeodomain-like"/>
    <property type="match status" value="2"/>
</dbReference>
<dbReference type="SMART" id="SM00342">
    <property type="entry name" value="HTH_ARAC"/>
    <property type="match status" value="1"/>
</dbReference>
<dbReference type="GO" id="GO:0003700">
    <property type="term" value="F:DNA-binding transcription factor activity"/>
    <property type="evidence" value="ECO:0007669"/>
    <property type="project" value="InterPro"/>
</dbReference>
<evidence type="ECO:0000256" key="3">
    <source>
        <dbReference type="ARBA" id="ARBA00023163"/>
    </source>
</evidence>
<sequence>MNSIITSSKMTLNKDLLLISKLYKFLYLLCEIYPNNEINNTQNQQKYIEDALMFIEQNYSDNITINEISKYISIDRSYLHRLFKKYINKSPQKFLLDLRMEKASSLLENSTLRISDIARSVGYKDALLFSKTFKKLKNCTPTEYRNGKNHTPMV</sequence>
<dbReference type="KEGG" id="cpae:CPAST_c05860"/>
<dbReference type="Pfam" id="PF12833">
    <property type="entry name" value="HTH_18"/>
    <property type="match status" value="1"/>
</dbReference>
<keyword evidence="3" id="KW-0804">Transcription</keyword>
<dbReference type="PATRIC" id="fig|1262449.3.peg.483"/>
<evidence type="ECO:0000313" key="5">
    <source>
        <dbReference type="EMBL" id="AJA50674.1"/>
    </source>
</evidence>